<organism evidence="2 3">
    <name type="scientific">Batillaria attramentaria</name>
    <dbReference type="NCBI Taxonomy" id="370345"/>
    <lineage>
        <taxon>Eukaryota</taxon>
        <taxon>Metazoa</taxon>
        <taxon>Spiralia</taxon>
        <taxon>Lophotrochozoa</taxon>
        <taxon>Mollusca</taxon>
        <taxon>Gastropoda</taxon>
        <taxon>Caenogastropoda</taxon>
        <taxon>Sorbeoconcha</taxon>
        <taxon>Cerithioidea</taxon>
        <taxon>Batillariidae</taxon>
        <taxon>Batillaria</taxon>
    </lineage>
</organism>
<evidence type="ECO:0000256" key="1">
    <source>
        <dbReference type="SAM" id="SignalP"/>
    </source>
</evidence>
<proteinExistence type="predicted"/>
<keyword evidence="3" id="KW-1185">Reference proteome</keyword>
<evidence type="ECO:0000313" key="2">
    <source>
        <dbReference type="EMBL" id="KAK7495849.1"/>
    </source>
</evidence>
<dbReference type="EMBL" id="JACVVK020000071">
    <property type="protein sequence ID" value="KAK7495849.1"/>
    <property type="molecule type" value="Genomic_DNA"/>
</dbReference>
<gene>
    <name evidence="2" type="ORF">BaRGS_00012839</name>
</gene>
<evidence type="ECO:0000313" key="3">
    <source>
        <dbReference type="Proteomes" id="UP001519460"/>
    </source>
</evidence>
<comment type="caution">
    <text evidence="2">The sequence shown here is derived from an EMBL/GenBank/DDBJ whole genome shotgun (WGS) entry which is preliminary data.</text>
</comment>
<sequence>MNFSLTVMSSMAWNGLVPLLGTMLAVLLLHLPSSTRGFCVWVVCGGGVGWRCRVIQDYHVVVVAVSNGGGGGGCGLPRQRIVKLGWVVIGV</sequence>
<keyword evidence="1" id="KW-0732">Signal</keyword>
<accession>A0ABD0L9N6</accession>
<dbReference type="Proteomes" id="UP001519460">
    <property type="component" value="Unassembled WGS sequence"/>
</dbReference>
<protein>
    <recommendedName>
        <fullName evidence="4">Secreted protein</fullName>
    </recommendedName>
</protein>
<feature type="chain" id="PRO_5044855359" description="Secreted protein" evidence="1">
    <location>
        <begin position="38"/>
        <end position="91"/>
    </location>
</feature>
<evidence type="ECO:0008006" key="4">
    <source>
        <dbReference type="Google" id="ProtNLM"/>
    </source>
</evidence>
<dbReference type="AlphaFoldDB" id="A0ABD0L9N6"/>
<name>A0ABD0L9N6_9CAEN</name>
<reference evidence="2 3" key="1">
    <citation type="journal article" date="2023" name="Sci. Data">
        <title>Genome assembly of the Korean intertidal mud-creeper Batillaria attramentaria.</title>
        <authorList>
            <person name="Patra A.K."/>
            <person name="Ho P.T."/>
            <person name="Jun S."/>
            <person name="Lee S.J."/>
            <person name="Kim Y."/>
            <person name="Won Y.J."/>
        </authorList>
    </citation>
    <scope>NUCLEOTIDE SEQUENCE [LARGE SCALE GENOMIC DNA]</scope>
    <source>
        <strain evidence="2">Wonlab-2016</strain>
    </source>
</reference>
<feature type="signal peptide" evidence="1">
    <location>
        <begin position="1"/>
        <end position="37"/>
    </location>
</feature>